<dbReference type="KEGG" id="fvr:FVEG_00123"/>
<evidence type="ECO:0000313" key="3">
    <source>
        <dbReference type="Proteomes" id="UP000009096"/>
    </source>
</evidence>
<dbReference type="RefSeq" id="XP_018742133.1">
    <property type="nucleotide sequence ID" value="XM_018886557.1"/>
</dbReference>
<dbReference type="OrthoDB" id="4979015at2759"/>
<evidence type="ECO:0000313" key="2">
    <source>
        <dbReference type="EMBL" id="EWG35942.1"/>
    </source>
</evidence>
<accession>W7LTP5</accession>
<dbReference type="Proteomes" id="UP000009096">
    <property type="component" value="Chromosome 1"/>
</dbReference>
<proteinExistence type="predicted"/>
<feature type="chain" id="PRO_5004898539" description="Cyanovirin-N domain-containing protein" evidence="1">
    <location>
        <begin position="18"/>
        <end position="164"/>
    </location>
</feature>
<dbReference type="EMBL" id="DS022242">
    <property type="protein sequence ID" value="EWG35942.1"/>
    <property type="molecule type" value="Genomic_DNA"/>
</dbReference>
<sequence>MRANLFLLSTLISQAFAAKISVGQQQSGGKNYHIVWWEGETPCDGLGHYLGSVDQSLCSFNFQLQNQGSICENYSLKLLTSYELTTIVDHFAYCGTDDLAIYRLDGSLYGKCSSKDYNKKLTCQNSHDVIKHYGMKETQDRDPKRWGYSPRHPDFLVGIQLDST</sequence>
<evidence type="ECO:0000256" key="1">
    <source>
        <dbReference type="SAM" id="SignalP"/>
    </source>
</evidence>
<evidence type="ECO:0008006" key="4">
    <source>
        <dbReference type="Google" id="ProtNLM"/>
    </source>
</evidence>
<dbReference type="GeneID" id="30058516"/>
<organism evidence="2 3">
    <name type="scientific">Gibberella moniliformis (strain M3125 / FGSC 7600)</name>
    <name type="common">Maize ear and stalk rot fungus</name>
    <name type="synonym">Fusarium verticillioides</name>
    <dbReference type="NCBI Taxonomy" id="334819"/>
    <lineage>
        <taxon>Eukaryota</taxon>
        <taxon>Fungi</taxon>
        <taxon>Dikarya</taxon>
        <taxon>Ascomycota</taxon>
        <taxon>Pezizomycotina</taxon>
        <taxon>Sordariomycetes</taxon>
        <taxon>Hypocreomycetidae</taxon>
        <taxon>Hypocreales</taxon>
        <taxon>Nectriaceae</taxon>
        <taxon>Fusarium</taxon>
        <taxon>Fusarium fujikuroi species complex</taxon>
    </lineage>
</organism>
<keyword evidence="3" id="KW-1185">Reference proteome</keyword>
<gene>
    <name evidence="2" type="ORF">FVEG_00123</name>
</gene>
<dbReference type="VEuPathDB" id="FungiDB:FVEG_00123"/>
<feature type="signal peptide" evidence="1">
    <location>
        <begin position="1"/>
        <end position="17"/>
    </location>
</feature>
<name>W7LTP5_GIBM7</name>
<reference evidence="2 3" key="1">
    <citation type="journal article" date="2010" name="Nature">
        <title>Comparative genomics reveals mobile pathogenicity chromosomes in Fusarium.</title>
        <authorList>
            <person name="Ma L.J."/>
            <person name="van der Does H.C."/>
            <person name="Borkovich K.A."/>
            <person name="Coleman J.J."/>
            <person name="Daboussi M.J."/>
            <person name="Di Pietro A."/>
            <person name="Dufresne M."/>
            <person name="Freitag M."/>
            <person name="Grabherr M."/>
            <person name="Henrissat B."/>
            <person name="Houterman P.M."/>
            <person name="Kang S."/>
            <person name="Shim W.B."/>
            <person name="Woloshuk C."/>
            <person name="Xie X."/>
            <person name="Xu J.R."/>
            <person name="Antoniw J."/>
            <person name="Baker S.E."/>
            <person name="Bluhm B.H."/>
            <person name="Breakspear A."/>
            <person name="Brown D.W."/>
            <person name="Butchko R.A."/>
            <person name="Chapman S."/>
            <person name="Coulson R."/>
            <person name="Coutinho P.M."/>
            <person name="Danchin E.G."/>
            <person name="Diener A."/>
            <person name="Gale L.R."/>
            <person name="Gardiner D.M."/>
            <person name="Goff S."/>
            <person name="Hammond-Kosack K.E."/>
            <person name="Hilburn K."/>
            <person name="Hua-Van A."/>
            <person name="Jonkers W."/>
            <person name="Kazan K."/>
            <person name="Kodira C.D."/>
            <person name="Koehrsen M."/>
            <person name="Kumar L."/>
            <person name="Lee Y.H."/>
            <person name="Li L."/>
            <person name="Manners J.M."/>
            <person name="Miranda-Saavedra D."/>
            <person name="Mukherjee M."/>
            <person name="Park G."/>
            <person name="Park J."/>
            <person name="Park S.Y."/>
            <person name="Proctor R.H."/>
            <person name="Regev A."/>
            <person name="Ruiz-Roldan M.C."/>
            <person name="Sain D."/>
            <person name="Sakthikumar S."/>
            <person name="Sykes S."/>
            <person name="Schwartz D.C."/>
            <person name="Turgeon B.G."/>
            <person name="Wapinski I."/>
            <person name="Yoder O."/>
            <person name="Young S."/>
            <person name="Zeng Q."/>
            <person name="Zhou S."/>
            <person name="Galagan J."/>
            <person name="Cuomo C.A."/>
            <person name="Kistler H.C."/>
            <person name="Rep M."/>
        </authorList>
    </citation>
    <scope>NUCLEOTIDE SEQUENCE [LARGE SCALE GENOMIC DNA]</scope>
    <source>
        <strain evidence="3">M3125 / FGSC 7600</strain>
    </source>
</reference>
<dbReference type="EMBL" id="CM000578">
    <property type="protein sequence ID" value="EWG35942.1"/>
    <property type="molecule type" value="Genomic_DNA"/>
</dbReference>
<dbReference type="AlphaFoldDB" id="W7LTP5"/>
<keyword evidence="1" id="KW-0732">Signal</keyword>
<protein>
    <recommendedName>
        <fullName evidence="4">Cyanovirin-N domain-containing protein</fullName>
    </recommendedName>
</protein>